<dbReference type="EMBL" id="VUMV01000003">
    <property type="protein sequence ID" value="MST81727.1"/>
    <property type="molecule type" value="Genomic_DNA"/>
</dbReference>
<dbReference type="RefSeq" id="WP_154457639.1">
    <property type="nucleotide sequence ID" value="NZ_VUMV01000003.1"/>
</dbReference>
<dbReference type="GO" id="GO:0005737">
    <property type="term" value="C:cytoplasm"/>
    <property type="evidence" value="ECO:0007669"/>
    <property type="project" value="TreeGrafter"/>
</dbReference>
<comment type="caution">
    <text evidence="2">The sequence shown here is derived from an EMBL/GenBank/DDBJ whole genome shotgun (WGS) entry which is preliminary data.</text>
</comment>
<organism evidence="2 3">
    <name type="scientific">Bilifractor porci</name>
    <dbReference type="NCBI Taxonomy" id="2606636"/>
    <lineage>
        <taxon>Bacteria</taxon>
        <taxon>Bacillati</taxon>
        <taxon>Bacillota</taxon>
        <taxon>Clostridia</taxon>
        <taxon>Lachnospirales</taxon>
        <taxon>Lachnospiraceae</taxon>
        <taxon>Bilifractor</taxon>
    </lineage>
</organism>
<feature type="domain" description="CobW/HypB/UreG nucleotide-binding" evidence="1">
    <location>
        <begin position="6"/>
        <end position="175"/>
    </location>
</feature>
<dbReference type="Pfam" id="PF02492">
    <property type="entry name" value="cobW"/>
    <property type="match status" value="1"/>
</dbReference>
<dbReference type="InterPro" id="IPR003495">
    <property type="entry name" value="CobW/HypB/UreG_nucleotide-bd"/>
</dbReference>
<name>A0A7X2TN12_9FIRM</name>
<accession>A0A7X2TN12</accession>
<gene>
    <name evidence="2" type="ORF">FYJ60_05300</name>
</gene>
<evidence type="ECO:0000259" key="1">
    <source>
        <dbReference type="Pfam" id="PF02492"/>
    </source>
</evidence>
<proteinExistence type="predicted"/>
<evidence type="ECO:0000313" key="2">
    <source>
        <dbReference type="EMBL" id="MST81727.1"/>
    </source>
</evidence>
<keyword evidence="3" id="KW-1185">Reference proteome</keyword>
<dbReference type="InterPro" id="IPR051316">
    <property type="entry name" value="Zinc-reg_GTPase_activator"/>
</dbReference>
<reference evidence="2 3" key="1">
    <citation type="submission" date="2019-08" db="EMBL/GenBank/DDBJ databases">
        <title>In-depth cultivation of the pig gut microbiome towards novel bacterial diversity and tailored functional studies.</title>
        <authorList>
            <person name="Wylensek D."/>
            <person name="Hitch T.C.A."/>
            <person name="Clavel T."/>
        </authorList>
    </citation>
    <scope>NUCLEOTIDE SEQUENCE [LARGE SCALE GENOMIC DNA]</scope>
    <source>
        <strain evidence="2 3">Oil+RF-744-WCA-WT-13</strain>
    </source>
</reference>
<dbReference type="InterPro" id="IPR027417">
    <property type="entry name" value="P-loop_NTPase"/>
</dbReference>
<dbReference type="Proteomes" id="UP000466864">
    <property type="component" value="Unassembled WGS sequence"/>
</dbReference>
<sequence length="327" mass="36939">MIKADLITGFLGSGKTTFIRGYASYLLRQNRNIAILENDYGAINVDMMMLKDLEGDHCDLEMVIGGNDYDTHKRRLKSKLITLGMLGYDRVLIEPSGIFDVDEFLDVLREDPLETWYEIGSIISIVDAKLSDSLSDESEYLLVSQTADAGAVVLSKTQDASDEDIRRTMEHLNRAFRKFHTDRILTESDPVLKKPWDSYTEEDFQTILHAGYQLRDHVKMPLGEDNAYQSLFFMNVDGLTPETLAARAGQLFADSSCGHVIRLKGYLSAGKNTEDPWIEINATKDKTEIRPARDGQAVIIVIGEHLDREKIGAYWNFQYGSGRELLP</sequence>
<protein>
    <submittedName>
        <fullName evidence="2">GTPase (G3E family)</fullName>
    </submittedName>
</protein>
<dbReference type="AlphaFoldDB" id="A0A7X2TN12"/>
<evidence type="ECO:0000313" key="3">
    <source>
        <dbReference type="Proteomes" id="UP000466864"/>
    </source>
</evidence>
<dbReference type="SUPFAM" id="SSF52540">
    <property type="entry name" value="P-loop containing nucleoside triphosphate hydrolases"/>
    <property type="match status" value="1"/>
</dbReference>
<dbReference type="PANTHER" id="PTHR13748:SF62">
    <property type="entry name" value="COBW DOMAIN-CONTAINING PROTEIN"/>
    <property type="match status" value="1"/>
</dbReference>
<dbReference type="Gene3D" id="3.40.50.300">
    <property type="entry name" value="P-loop containing nucleotide triphosphate hydrolases"/>
    <property type="match status" value="1"/>
</dbReference>
<dbReference type="PANTHER" id="PTHR13748">
    <property type="entry name" value="COBW-RELATED"/>
    <property type="match status" value="1"/>
</dbReference>